<dbReference type="GO" id="GO:0016020">
    <property type="term" value="C:membrane"/>
    <property type="evidence" value="ECO:0007669"/>
    <property type="project" value="UniProtKB-SubCell"/>
</dbReference>
<dbReference type="PROSITE" id="PS51718">
    <property type="entry name" value="G_DYNAMIN_2"/>
    <property type="match status" value="1"/>
</dbReference>
<evidence type="ECO:0000256" key="5">
    <source>
        <dbReference type="ARBA" id="ARBA00023134"/>
    </source>
</evidence>
<dbReference type="PANTHER" id="PTHR10465:SF0">
    <property type="entry name" value="SARCALUMENIN"/>
    <property type="match status" value="1"/>
</dbReference>
<dbReference type="InterPro" id="IPR030381">
    <property type="entry name" value="G_DYNAMIN_dom"/>
</dbReference>
<reference evidence="9 10" key="1">
    <citation type="submission" date="2019-04" db="EMBL/GenBank/DDBJ databases">
        <title>Genome sequence of Bacillus hwajinpoensis strain Y2.</title>
        <authorList>
            <person name="Fair J.L."/>
            <person name="Maclea K.S."/>
        </authorList>
    </citation>
    <scope>NUCLEOTIDE SEQUENCE [LARGE SCALE GENOMIC DNA]</scope>
    <source>
        <strain evidence="9 10">Y2</strain>
    </source>
</reference>
<evidence type="ECO:0000256" key="6">
    <source>
        <dbReference type="ARBA" id="ARBA00023136"/>
    </source>
</evidence>
<dbReference type="RefSeq" id="WP_136946837.1">
    <property type="nucleotide sequence ID" value="NZ_SWFM01000002.1"/>
</dbReference>
<dbReference type="PANTHER" id="PTHR10465">
    <property type="entry name" value="TRANSMEMBRANE GTPASE FZO1"/>
    <property type="match status" value="1"/>
</dbReference>
<dbReference type="InterPro" id="IPR045063">
    <property type="entry name" value="Dynamin_N"/>
</dbReference>
<dbReference type="InterPro" id="IPR027094">
    <property type="entry name" value="Mitofusin_fam"/>
</dbReference>
<dbReference type="SUPFAM" id="SSF52540">
    <property type="entry name" value="P-loop containing nucleoside triphosphate hydrolases"/>
    <property type="match status" value="1"/>
</dbReference>
<dbReference type="InterPro" id="IPR027417">
    <property type="entry name" value="P-loop_NTPase"/>
</dbReference>
<comment type="caution">
    <text evidence="9">The sequence shown here is derived from an EMBL/GenBank/DDBJ whole genome shotgun (WGS) entry which is preliminary data.</text>
</comment>
<keyword evidence="2" id="KW-0547">Nucleotide-binding</keyword>
<dbReference type="Proteomes" id="UP000310541">
    <property type="component" value="Unassembled WGS sequence"/>
</dbReference>
<dbReference type="OrthoDB" id="9816479at2"/>
<keyword evidence="4 7" id="KW-0175">Coiled coil</keyword>
<gene>
    <name evidence="9" type="ORF">FBF83_09115</name>
</gene>
<proteinExistence type="predicted"/>
<organism evidence="9 10">
    <name type="scientific">Guptibacillus hwajinpoensis</name>
    <dbReference type="NCBI Taxonomy" id="208199"/>
    <lineage>
        <taxon>Bacteria</taxon>
        <taxon>Bacillati</taxon>
        <taxon>Bacillota</taxon>
        <taxon>Bacilli</taxon>
        <taxon>Bacillales</taxon>
        <taxon>Guptibacillaceae</taxon>
        <taxon>Guptibacillus</taxon>
    </lineage>
</organism>
<sequence>MSFSLEAYKQKRNQLSQTMKQLEYTLGEMELTTETSKIANFRKQLLEEEFKIVVVGEFSRGKSTFINALLGKRILPSLVRPTTTVLNIISYGASHKIKIHYHDRKTVDLISEDQFKGLIAPKDPIIGDKESEATFDEHVQRIKRVKYAEINYPLSFCQNGVQIIDTPGTNDLDPIREEITNTIIPASDAAILLLDATKLLSESEVSFLRDRLLANDISKIFVVINFKDLLKSKEDIEKVMNYAKAKLEPILPEVRMFLVAAKEALNSRRISEGEEVIFRGRPITPWNIEDTGFPALEKSLAQFLESERGAARISKANHQVARVIDDVLVKRIAFQKQSLTHQAHDVEAKIAELRSKIKKVRVKGEEAKKNISFELIKEKRTLEEWYKQRLTSISDKALGAFEEYRYLGIDDLNVKIEKTIAPLERKLHEEKQKRMSETVSQVIKRMSESVNEEWKSIHSGINNLWNDGTGHLPVIQEADLTYEREVTLFDELYGELGEAWDNSTSFIGKTLIASGAILTVAAHGISWLFNKFILGEDEKTKMKRMLVQQLEATRKKKEIGFSDEWKSLAKIVKARYSEIVTEETELVEQQLGVLEKNLRLEEADLQSNLQLVLMREKQLLALKKDLNYLGAGFEMQEVKL</sequence>
<keyword evidence="3" id="KW-0378">Hydrolase</keyword>
<protein>
    <recommendedName>
        <fullName evidence="8">Dynamin-type G domain-containing protein</fullName>
    </recommendedName>
</protein>
<name>A0A4U1MIB9_9BACL</name>
<dbReference type="Gene3D" id="3.40.50.300">
    <property type="entry name" value="P-loop containing nucleotide triphosphate hydrolases"/>
    <property type="match status" value="1"/>
</dbReference>
<dbReference type="Pfam" id="PF00350">
    <property type="entry name" value="Dynamin_N"/>
    <property type="match status" value="1"/>
</dbReference>
<evidence type="ECO:0000256" key="7">
    <source>
        <dbReference type="SAM" id="Coils"/>
    </source>
</evidence>
<evidence type="ECO:0000313" key="10">
    <source>
        <dbReference type="Proteomes" id="UP000310541"/>
    </source>
</evidence>
<evidence type="ECO:0000259" key="8">
    <source>
        <dbReference type="PROSITE" id="PS51718"/>
    </source>
</evidence>
<evidence type="ECO:0000256" key="1">
    <source>
        <dbReference type="ARBA" id="ARBA00004370"/>
    </source>
</evidence>
<evidence type="ECO:0000256" key="3">
    <source>
        <dbReference type="ARBA" id="ARBA00022801"/>
    </source>
</evidence>
<evidence type="ECO:0000256" key="4">
    <source>
        <dbReference type="ARBA" id="ARBA00023054"/>
    </source>
</evidence>
<comment type="subcellular location">
    <subcellularLocation>
        <location evidence="1">Membrane</location>
    </subcellularLocation>
</comment>
<evidence type="ECO:0000313" key="9">
    <source>
        <dbReference type="EMBL" id="TKD70763.1"/>
    </source>
</evidence>
<feature type="domain" description="Dynamin-type G" evidence="8">
    <location>
        <begin position="46"/>
        <end position="314"/>
    </location>
</feature>
<accession>A0A4U1MIB9</accession>
<dbReference type="CDD" id="cd09912">
    <property type="entry name" value="DLP_2"/>
    <property type="match status" value="1"/>
</dbReference>
<keyword evidence="6" id="KW-0472">Membrane</keyword>
<dbReference type="EMBL" id="SWFM01000002">
    <property type="protein sequence ID" value="TKD70763.1"/>
    <property type="molecule type" value="Genomic_DNA"/>
</dbReference>
<keyword evidence="5" id="KW-0342">GTP-binding</keyword>
<dbReference type="GO" id="GO:0003924">
    <property type="term" value="F:GTPase activity"/>
    <property type="evidence" value="ECO:0007669"/>
    <property type="project" value="InterPro"/>
</dbReference>
<evidence type="ECO:0000256" key="2">
    <source>
        <dbReference type="ARBA" id="ARBA00022741"/>
    </source>
</evidence>
<dbReference type="GO" id="GO:0005525">
    <property type="term" value="F:GTP binding"/>
    <property type="evidence" value="ECO:0007669"/>
    <property type="project" value="UniProtKB-KW"/>
</dbReference>
<dbReference type="AlphaFoldDB" id="A0A4U1MIB9"/>
<feature type="coiled-coil region" evidence="7">
    <location>
        <begin position="336"/>
        <end position="370"/>
    </location>
</feature>